<dbReference type="InterPro" id="IPR036259">
    <property type="entry name" value="MFS_trans_sf"/>
</dbReference>
<dbReference type="GO" id="GO:0016020">
    <property type="term" value="C:membrane"/>
    <property type="evidence" value="ECO:0007669"/>
    <property type="project" value="UniProtKB-SubCell"/>
</dbReference>
<dbReference type="PANTHER" id="PTHR11654">
    <property type="entry name" value="OLIGOPEPTIDE TRANSPORTER-RELATED"/>
    <property type="match status" value="1"/>
</dbReference>
<evidence type="ECO:0000256" key="7">
    <source>
        <dbReference type="SAM" id="Phobius"/>
    </source>
</evidence>
<feature type="transmembrane region" description="Helical" evidence="7">
    <location>
        <begin position="32"/>
        <end position="52"/>
    </location>
</feature>
<keyword evidence="4" id="KW-0813">Transport</keyword>
<feature type="transmembrane region" description="Helical" evidence="7">
    <location>
        <begin position="187"/>
        <end position="209"/>
    </location>
</feature>
<dbReference type="InterPro" id="IPR000109">
    <property type="entry name" value="POT_fam"/>
</dbReference>
<keyword evidence="4" id="KW-0571">Peptide transport</keyword>
<evidence type="ECO:0000256" key="2">
    <source>
        <dbReference type="ARBA" id="ARBA00005982"/>
    </source>
</evidence>
<reference evidence="9" key="1">
    <citation type="submission" date="2022-11" db="UniProtKB">
        <authorList>
            <consortium name="WormBaseParasite"/>
        </authorList>
    </citation>
    <scope>IDENTIFICATION</scope>
</reference>
<protein>
    <submittedName>
        <fullName evidence="9">Uncharacterized protein</fullName>
    </submittedName>
</protein>
<comment type="subcellular location">
    <subcellularLocation>
        <location evidence="1">Membrane</location>
        <topology evidence="1">Multi-pass membrane protein</topology>
    </subcellularLocation>
</comment>
<feature type="transmembrane region" description="Helical" evidence="7">
    <location>
        <begin position="422"/>
        <end position="442"/>
    </location>
</feature>
<keyword evidence="5 7" id="KW-1133">Transmembrane helix</keyword>
<name>A0A915DB71_9BILA</name>
<dbReference type="AlphaFoldDB" id="A0A915DB71"/>
<sequence>MSYARDFFLWHESCFAVVLLNEHKFSNSKATVVYHSFVALAYLSPLFGSIAADNYFGRYRIIFWISLCIGLVVIALATGGIKPCVSAFAADQKVDTRSETNSSLFSTWLSTLDLFCRCIALKAKICALINRTTTLPHWLYYAKVCTLFLPLMVCAALFDQTGSTWVIQSLQMNGRVGSLIIQPDQMVTVNSLLVIFLVPIFEVFVYPLVSKVSKVTPLRKMGLACILMCGCIACPGHVFVQRVGSSTDQFRANVLGKSLSNIKEEWPVGKYVIKSKKVSYNLDLKAEFCGYLVGLFDEDHIPELSSFPYVCNKESNGRTRVYIMLAPASVLNSTNIYLLDQNEQIKQTHQIYSGEFIDIVPSFISSTHYYFAYDNCKLRSKTRGAIHVLTLTQSNVKSSGKDYNTLLVKGNSLSILWQLPQYAMISLAEVLLLITGLSFSYSQAAPSMKSVLQAVWLLMVFFGNFIDMIIMATNIYKNAVFGFFFSAGLMAIAAGETYIINKIPAASLVIEFRKR</sequence>
<feature type="transmembrane region" description="Helical" evidence="7">
    <location>
        <begin position="454"/>
        <end position="473"/>
    </location>
</feature>
<dbReference type="Pfam" id="PF00854">
    <property type="entry name" value="PTR2"/>
    <property type="match status" value="3"/>
</dbReference>
<evidence type="ECO:0000256" key="5">
    <source>
        <dbReference type="ARBA" id="ARBA00022989"/>
    </source>
</evidence>
<dbReference type="Proteomes" id="UP000887574">
    <property type="component" value="Unplaced"/>
</dbReference>
<proteinExistence type="inferred from homology"/>
<feature type="transmembrane region" description="Helical" evidence="7">
    <location>
        <begin position="61"/>
        <end position="81"/>
    </location>
</feature>
<keyword evidence="8" id="KW-1185">Reference proteome</keyword>
<dbReference type="GO" id="GO:0015833">
    <property type="term" value="P:peptide transport"/>
    <property type="evidence" value="ECO:0007669"/>
    <property type="project" value="UniProtKB-KW"/>
</dbReference>
<keyword evidence="4" id="KW-0653">Protein transport</keyword>
<feature type="transmembrane region" description="Helical" evidence="7">
    <location>
        <begin position="479"/>
        <end position="500"/>
    </location>
</feature>
<evidence type="ECO:0000256" key="4">
    <source>
        <dbReference type="ARBA" id="ARBA00022856"/>
    </source>
</evidence>
<dbReference type="WBParaSite" id="jg18032.2">
    <property type="protein sequence ID" value="jg18032.2"/>
    <property type="gene ID" value="jg18032"/>
</dbReference>
<comment type="similarity">
    <text evidence="2">Belongs to the major facilitator superfamily. Proton-dependent oligopeptide transporter (POT/PTR) (TC 2.A.17) family.</text>
</comment>
<keyword evidence="3 7" id="KW-0812">Transmembrane</keyword>
<evidence type="ECO:0000313" key="9">
    <source>
        <dbReference type="WBParaSite" id="jg18032.2"/>
    </source>
</evidence>
<evidence type="ECO:0000256" key="6">
    <source>
        <dbReference type="ARBA" id="ARBA00023136"/>
    </source>
</evidence>
<evidence type="ECO:0000256" key="3">
    <source>
        <dbReference type="ARBA" id="ARBA00022692"/>
    </source>
</evidence>
<keyword evidence="6 7" id="KW-0472">Membrane</keyword>
<dbReference type="Gene3D" id="1.20.1250.20">
    <property type="entry name" value="MFS general substrate transporter like domains"/>
    <property type="match status" value="3"/>
</dbReference>
<dbReference type="GO" id="GO:0022857">
    <property type="term" value="F:transmembrane transporter activity"/>
    <property type="evidence" value="ECO:0007669"/>
    <property type="project" value="InterPro"/>
</dbReference>
<evidence type="ECO:0000313" key="8">
    <source>
        <dbReference type="Proteomes" id="UP000887574"/>
    </source>
</evidence>
<feature type="transmembrane region" description="Helical" evidence="7">
    <location>
        <begin position="221"/>
        <end position="240"/>
    </location>
</feature>
<evidence type="ECO:0000256" key="1">
    <source>
        <dbReference type="ARBA" id="ARBA00004141"/>
    </source>
</evidence>
<organism evidence="8 9">
    <name type="scientific">Ditylenchus dipsaci</name>
    <dbReference type="NCBI Taxonomy" id="166011"/>
    <lineage>
        <taxon>Eukaryota</taxon>
        <taxon>Metazoa</taxon>
        <taxon>Ecdysozoa</taxon>
        <taxon>Nematoda</taxon>
        <taxon>Chromadorea</taxon>
        <taxon>Rhabditida</taxon>
        <taxon>Tylenchina</taxon>
        <taxon>Tylenchomorpha</taxon>
        <taxon>Sphaerularioidea</taxon>
        <taxon>Anguinidae</taxon>
        <taxon>Anguininae</taxon>
        <taxon>Ditylenchus</taxon>
    </lineage>
</organism>
<accession>A0A915DB71</accession>